<evidence type="ECO:0000313" key="1">
    <source>
        <dbReference type="EMBL" id="MCO5780790.1"/>
    </source>
</evidence>
<name>A0ABT1B4I7_9ENTR</name>
<gene>
    <name evidence="1" type="ORF">LOD26_05500</name>
</gene>
<comment type="caution">
    <text evidence="1">The sequence shown here is derived from an EMBL/GenBank/DDBJ whole genome shotgun (WGS) entry which is preliminary data.</text>
</comment>
<reference evidence="1" key="1">
    <citation type="submission" date="2021-11" db="EMBL/GenBank/DDBJ databases">
        <title>Citrobacter meridianamericanus sp. nov. isolated from soil.</title>
        <authorList>
            <person name="Furlan J.P.R."/>
            <person name="Stehling E.G."/>
        </authorList>
    </citation>
    <scope>NUCLEOTIDE SEQUENCE</scope>
    <source>
        <strain evidence="1">BR102</strain>
    </source>
</reference>
<proteinExistence type="predicted"/>
<dbReference type="RefSeq" id="WP_252837936.1">
    <property type="nucleotide sequence ID" value="NZ_JAJJVQ010000002.1"/>
</dbReference>
<organism evidence="1 2">
    <name type="scientific">Citrobacter meridianamericanus</name>
    <dbReference type="NCBI Taxonomy" id="2894201"/>
    <lineage>
        <taxon>Bacteria</taxon>
        <taxon>Pseudomonadati</taxon>
        <taxon>Pseudomonadota</taxon>
        <taxon>Gammaproteobacteria</taxon>
        <taxon>Enterobacterales</taxon>
        <taxon>Enterobacteriaceae</taxon>
        <taxon>Citrobacter</taxon>
    </lineage>
</organism>
<dbReference type="EMBL" id="JAJJVQ010000002">
    <property type="protein sequence ID" value="MCO5780790.1"/>
    <property type="molecule type" value="Genomic_DNA"/>
</dbReference>
<dbReference type="Proteomes" id="UP001139290">
    <property type="component" value="Unassembled WGS sequence"/>
</dbReference>
<evidence type="ECO:0000313" key="2">
    <source>
        <dbReference type="Proteomes" id="UP001139290"/>
    </source>
</evidence>
<accession>A0ABT1B4I7</accession>
<protein>
    <submittedName>
        <fullName evidence="1">Uncharacterized protein</fullName>
    </submittedName>
</protein>
<keyword evidence="2" id="KW-1185">Reference proteome</keyword>
<sequence>MSSKDKCTRFFIYSADWTHAAALQNLISGKKTPDNYISLPQLTISELCEYTGPPPHIIILDVPPGRYVALILALRKSFPQAQMICTQHYFLYSDRMVAEYFGGILLKEYDALISGYPNIGIAEHLTSPIFSAAYPRLRFFCSSVPPQVVLGSLEKWIRRRLSEVIPSSRTRTITLDWLARGISLRETAKQLKRSEKVMYHYRWMMMQALGIRHCSRDFIHSLTVNAGPTNWKKPDKKTAHK</sequence>